<dbReference type="InterPro" id="IPR019815">
    <property type="entry name" value="Translation_initiation_fac_3_C"/>
</dbReference>
<reference evidence="8 9" key="1">
    <citation type="journal article" date="2015" name="Nature">
        <title>rRNA introns, odd ribosomes, and small enigmatic genomes across a large radiation of phyla.</title>
        <authorList>
            <person name="Brown C.T."/>
            <person name="Hug L.A."/>
            <person name="Thomas B.C."/>
            <person name="Sharon I."/>
            <person name="Castelle C.J."/>
            <person name="Singh A."/>
            <person name="Wilkins M.J."/>
            <person name="Williams K.H."/>
            <person name="Banfield J.F."/>
        </authorList>
    </citation>
    <scope>NUCLEOTIDE SEQUENCE [LARGE SCALE GENOMIC DNA]</scope>
</reference>
<dbReference type="InterPro" id="IPR019814">
    <property type="entry name" value="Translation_initiation_fac_3_N"/>
</dbReference>
<dbReference type="PATRIC" id="fig|1619097.3.peg.325"/>
<accession>A0A0G0CFC4</accession>
<dbReference type="SUPFAM" id="SSF54364">
    <property type="entry name" value="Translation initiation factor IF3, N-terminal domain"/>
    <property type="match status" value="1"/>
</dbReference>
<dbReference type="GO" id="GO:0032790">
    <property type="term" value="P:ribosome disassembly"/>
    <property type="evidence" value="ECO:0007669"/>
    <property type="project" value="TreeGrafter"/>
</dbReference>
<dbReference type="InterPro" id="IPR019813">
    <property type="entry name" value="Translation_initiation_fac3_CS"/>
</dbReference>
<comment type="subcellular location">
    <subcellularLocation>
        <location evidence="5">Cytoplasm</location>
    </subcellularLocation>
</comment>
<evidence type="ECO:0000259" key="6">
    <source>
        <dbReference type="Pfam" id="PF00707"/>
    </source>
</evidence>
<evidence type="ECO:0000313" key="9">
    <source>
        <dbReference type="Proteomes" id="UP000034816"/>
    </source>
</evidence>
<dbReference type="Pfam" id="PF05198">
    <property type="entry name" value="IF3_N"/>
    <property type="match status" value="1"/>
</dbReference>
<sequence>MSYGEKKEFKKDYGPRVNEYIRVPQVQLIDDKGENLGIVDTEQARKLALDAGLDLVEVGASAKPPVCRIMNFSKYVYEQNKKKRQNKGGKMKEQKEFRFTPVMDIGDTDYRIKRAHEFLTKGHQVKLTMVKKGRQSMDQARAVFSEILTNFTDYSSIET</sequence>
<dbReference type="Pfam" id="PF00707">
    <property type="entry name" value="IF3_C"/>
    <property type="match status" value="1"/>
</dbReference>
<comment type="subunit">
    <text evidence="5">Monomer.</text>
</comment>
<feature type="domain" description="Translation initiation factor 3 N-terminal" evidence="7">
    <location>
        <begin position="17"/>
        <end position="85"/>
    </location>
</feature>
<dbReference type="EMBL" id="LBQH01000036">
    <property type="protein sequence ID" value="KKP74726.1"/>
    <property type="molecule type" value="Genomic_DNA"/>
</dbReference>
<comment type="caution">
    <text evidence="8">The sequence shown here is derived from an EMBL/GenBank/DDBJ whole genome shotgun (WGS) entry which is preliminary data.</text>
</comment>
<dbReference type="Gene3D" id="3.30.110.10">
    <property type="entry name" value="Translation initiation factor 3 (IF-3), C-terminal domain"/>
    <property type="match status" value="1"/>
</dbReference>
<keyword evidence="3 5" id="KW-0648">Protein biosynthesis</keyword>
<keyword evidence="2 5" id="KW-0396">Initiation factor</keyword>
<dbReference type="AlphaFoldDB" id="A0A0G0CFC4"/>
<evidence type="ECO:0000313" key="8">
    <source>
        <dbReference type="EMBL" id="KKP74726.1"/>
    </source>
</evidence>
<dbReference type="Proteomes" id="UP000034816">
    <property type="component" value="Unassembled WGS sequence"/>
</dbReference>
<dbReference type="PROSITE" id="PS00938">
    <property type="entry name" value="IF3"/>
    <property type="match status" value="1"/>
</dbReference>
<evidence type="ECO:0000256" key="4">
    <source>
        <dbReference type="NCBIfam" id="TIGR00168"/>
    </source>
</evidence>
<evidence type="ECO:0000256" key="5">
    <source>
        <dbReference type="RuleBase" id="RU000646"/>
    </source>
</evidence>
<evidence type="ECO:0000259" key="7">
    <source>
        <dbReference type="Pfam" id="PF05198"/>
    </source>
</evidence>
<dbReference type="NCBIfam" id="TIGR00168">
    <property type="entry name" value="infC"/>
    <property type="match status" value="1"/>
</dbReference>
<evidence type="ECO:0000256" key="2">
    <source>
        <dbReference type="ARBA" id="ARBA00022540"/>
    </source>
</evidence>
<dbReference type="GO" id="GO:0005737">
    <property type="term" value="C:cytoplasm"/>
    <property type="evidence" value="ECO:0007669"/>
    <property type="project" value="UniProtKB-SubCell"/>
</dbReference>
<comment type="function">
    <text evidence="5">IF-3 binds to the 30S ribosomal subunit and shifts the equilibrium between 70S ribosomes and their 50S and 30S subunits in favor of the free subunits, thus enhancing the availability of 30S subunits on which protein synthesis initiation begins.</text>
</comment>
<comment type="similarity">
    <text evidence="1 5">Belongs to the IF-3 family.</text>
</comment>
<dbReference type="InterPro" id="IPR001288">
    <property type="entry name" value="Translation_initiation_fac_3"/>
</dbReference>
<dbReference type="InterPro" id="IPR036788">
    <property type="entry name" value="T_IF-3_C_sf"/>
</dbReference>
<proteinExistence type="inferred from homology"/>
<evidence type="ECO:0000256" key="1">
    <source>
        <dbReference type="ARBA" id="ARBA00005439"/>
    </source>
</evidence>
<name>A0A0G0CFC4_9BACT</name>
<feature type="non-terminal residue" evidence="8">
    <location>
        <position position="159"/>
    </location>
</feature>
<evidence type="ECO:0000256" key="3">
    <source>
        <dbReference type="ARBA" id="ARBA00022917"/>
    </source>
</evidence>
<dbReference type="GO" id="GO:0043022">
    <property type="term" value="F:ribosome binding"/>
    <property type="evidence" value="ECO:0007669"/>
    <property type="project" value="TreeGrafter"/>
</dbReference>
<organism evidence="8 9">
    <name type="scientific">candidate division WS6 bacterium GW2011_GWF1_35_23</name>
    <dbReference type="NCBI Taxonomy" id="1619097"/>
    <lineage>
        <taxon>Bacteria</taxon>
        <taxon>Candidatus Dojkabacteria</taxon>
    </lineage>
</organism>
<dbReference type="PANTHER" id="PTHR10938:SF0">
    <property type="entry name" value="TRANSLATION INITIATION FACTOR IF-3, MITOCHONDRIAL"/>
    <property type="match status" value="1"/>
</dbReference>
<dbReference type="SUPFAM" id="SSF55200">
    <property type="entry name" value="Translation initiation factor IF3, C-terminal domain"/>
    <property type="match status" value="1"/>
</dbReference>
<protein>
    <recommendedName>
        <fullName evidence="4 5">Translation initiation factor IF-3</fullName>
    </recommendedName>
</protein>
<dbReference type="GO" id="GO:0003743">
    <property type="term" value="F:translation initiation factor activity"/>
    <property type="evidence" value="ECO:0007669"/>
    <property type="project" value="UniProtKB-UniRule"/>
</dbReference>
<dbReference type="Gene3D" id="3.10.20.80">
    <property type="entry name" value="Translation initiation factor 3 (IF-3), N-terminal domain"/>
    <property type="match status" value="1"/>
</dbReference>
<gene>
    <name evidence="8" type="ORF">UR73_C0036G0001</name>
</gene>
<dbReference type="InterPro" id="IPR036787">
    <property type="entry name" value="T_IF-3_N_sf"/>
</dbReference>
<dbReference type="PANTHER" id="PTHR10938">
    <property type="entry name" value="TRANSLATION INITIATION FACTOR IF-3"/>
    <property type="match status" value="1"/>
</dbReference>
<feature type="domain" description="Translation initiation factor 3 C-terminal" evidence="6">
    <location>
        <begin position="94"/>
        <end position="158"/>
    </location>
</feature>